<evidence type="ECO:0000313" key="2">
    <source>
        <dbReference type="EMBL" id="RGM84422.1"/>
    </source>
</evidence>
<dbReference type="EMBL" id="QSTW01000043">
    <property type="protein sequence ID" value="RGM84422.1"/>
    <property type="molecule type" value="Genomic_DNA"/>
</dbReference>
<gene>
    <name evidence="2" type="ORF">DXB87_17110</name>
</gene>
<name>A0A3E4Z3G9_9BACT</name>
<reference evidence="2 3" key="1">
    <citation type="submission" date="2018-08" db="EMBL/GenBank/DDBJ databases">
        <title>A genome reference for cultivated species of the human gut microbiota.</title>
        <authorList>
            <person name="Zou Y."/>
            <person name="Xue W."/>
            <person name="Luo G."/>
        </authorList>
    </citation>
    <scope>NUCLEOTIDE SEQUENCE [LARGE SCALE GENOMIC DNA]</scope>
    <source>
        <strain evidence="2 3">OM06-2</strain>
    </source>
</reference>
<dbReference type="Proteomes" id="UP000260814">
    <property type="component" value="Unassembled WGS sequence"/>
</dbReference>
<dbReference type="RefSeq" id="WP_117703053.1">
    <property type="nucleotide sequence ID" value="NZ_QSTW01000043.1"/>
</dbReference>
<feature type="compositionally biased region" description="Polar residues" evidence="1">
    <location>
        <begin position="49"/>
        <end position="61"/>
    </location>
</feature>
<proteinExistence type="predicted"/>
<evidence type="ECO:0008006" key="4">
    <source>
        <dbReference type="Google" id="ProtNLM"/>
    </source>
</evidence>
<protein>
    <recommendedName>
        <fullName evidence="4">DUF3408 domain-containing protein</fullName>
    </recommendedName>
</protein>
<evidence type="ECO:0000256" key="1">
    <source>
        <dbReference type="SAM" id="MobiDB-lite"/>
    </source>
</evidence>
<feature type="region of interest" description="Disordered" evidence="1">
    <location>
        <begin position="1"/>
        <end position="92"/>
    </location>
</feature>
<feature type="compositionally biased region" description="Basic and acidic residues" evidence="1">
    <location>
        <begin position="17"/>
        <end position="46"/>
    </location>
</feature>
<accession>A0A3E4Z3G9</accession>
<dbReference type="AlphaFoldDB" id="A0A3E4Z3G9"/>
<feature type="compositionally biased region" description="Basic and acidic residues" evidence="1">
    <location>
        <begin position="66"/>
        <end position="92"/>
    </location>
</feature>
<organism evidence="2 3">
    <name type="scientific">Phocaeicola plebeius</name>
    <dbReference type="NCBI Taxonomy" id="310297"/>
    <lineage>
        <taxon>Bacteria</taxon>
        <taxon>Pseudomonadati</taxon>
        <taxon>Bacteroidota</taxon>
        <taxon>Bacteroidia</taxon>
        <taxon>Bacteroidales</taxon>
        <taxon>Bacteroidaceae</taxon>
        <taxon>Phocaeicola</taxon>
    </lineage>
</organism>
<evidence type="ECO:0000313" key="3">
    <source>
        <dbReference type="Proteomes" id="UP000260814"/>
    </source>
</evidence>
<comment type="caution">
    <text evidence="2">The sequence shown here is derived from an EMBL/GenBank/DDBJ whole genome shotgun (WGS) entry which is preliminary data.</text>
</comment>
<sequence length="166" mass="19097">MAKKRFNLNETMLDARQGIEEARANAEKAGEESAATQEKEEEKTEESPATFTAENSCVEANNQEEENIRPEQEAAPDKESVKSESPAVERKINGIRKRIRKDEKEGRIMRNVYLDEDMLEKLEDIKKRMNKGRNKEKKDAFVSVIDLLNVAAQEFLDKYYKDIVGK</sequence>